<evidence type="ECO:0000256" key="7">
    <source>
        <dbReference type="ARBA" id="ARBA00023135"/>
    </source>
</evidence>
<feature type="domain" description="Signal recognition particle SRP54 helical bundle" evidence="13">
    <location>
        <begin position="1"/>
        <end position="86"/>
    </location>
</feature>
<dbReference type="InterPro" id="IPR013822">
    <property type="entry name" value="Signal_recog_particl_SRP54_hlx"/>
</dbReference>
<evidence type="ECO:0000256" key="4">
    <source>
        <dbReference type="ARBA" id="ARBA00022801"/>
    </source>
</evidence>
<feature type="domain" description="SRP54-type proteins GTP-binding" evidence="12">
    <location>
        <begin position="104"/>
        <end position="309"/>
    </location>
</feature>
<evidence type="ECO:0000256" key="1">
    <source>
        <dbReference type="ARBA" id="ARBA00005450"/>
    </source>
</evidence>
<comment type="domain">
    <text evidence="10">Composed of three domains: the N-terminal N domain, which is responsible for interactions with the ribosome, the central G domain, which binds GTP, and the C-terminal M domain, which binds the RNA and the signal sequence of the RNC.</text>
</comment>
<dbReference type="NCBIfam" id="TIGR00959">
    <property type="entry name" value="ffh"/>
    <property type="match status" value="1"/>
</dbReference>
<evidence type="ECO:0000313" key="14">
    <source>
        <dbReference type="EMBL" id="AGF46640.1"/>
    </source>
</evidence>
<evidence type="ECO:0000313" key="15">
    <source>
        <dbReference type="Proteomes" id="UP000011547"/>
    </source>
</evidence>
<organism evidence="14 15">
    <name type="scientific">Candidatus Kinetoplastidibacterium desouzai TCC079E</name>
    <dbReference type="NCBI Taxonomy" id="1208919"/>
    <lineage>
        <taxon>Bacteria</taxon>
        <taxon>Pseudomonadati</taxon>
        <taxon>Pseudomonadota</taxon>
        <taxon>Betaproteobacteria</taxon>
        <taxon>Candidatus Kinetoplastidibacterium</taxon>
    </lineage>
</organism>
<dbReference type="PANTHER" id="PTHR11564:SF5">
    <property type="entry name" value="SIGNAL RECOGNITION PARTICLE SUBUNIT SRP54"/>
    <property type="match status" value="1"/>
</dbReference>
<evidence type="ECO:0000256" key="5">
    <source>
        <dbReference type="ARBA" id="ARBA00022884"/>
    </source>
</evidence>
<dbReference type="CDD" id="cd18539">
    <property type="entry name" value="SRP_G"/>
    <property type="match status" value="1"/>
</dbReference>
<dbReference type="GO" id="GO:0048500">
    <property type="term" value="C:signal recognition particle"/>
    <property type="evidence" value="ECO:0007669"/>
    <property type="project" value="UniProtKB-UniRule"/>
</dbReference>
<accession>M1M2X8</accession>
<dbReference type="InterPro" id="IPR036891">
    <property type="entry name" value="Signal_recog_part_SRP54_M_sf"/>
</dbReference>
<keyword evidence="2 10" id="KW-0963">Cytoplasm</keyword>
<reference evidence="14 15" key="1">
    <citation type="journal article" date="2013" name="Genome Biol. Evol.">
        <title>Genome evolution and phylogenomic analysis of candidatus kinetoplastibacterium, the betaproteobacterial endosymbionts of strigomonas and angomonas.</title>
        <authorList>
            <person name="Alves J.M."/>
            <person name="Serrano M.G."/>
            <person name="Maia da Silva F."/>
            <person name="Voegtly L.J."/>
            <person name="Matveyev A.V."/>
            <person name="Teixeira M.M."/>
            <person name="Camargo E.P."/>
            <person name="Buck G.A."/>
        </authorList>
    </citation>
    <scope>NUCLEOTIDE SEQUENCE [LARGE SCALE GENOMIC DNA]</scope>
    <source>
        <strain evidence="14 15">TCC079E</strain>
    </source>
</reference>
<evidence type="ECO:0000259" key="12">
    <source>
        <dbReference type="SMART" id="SM00962"/>
    </source>
</evidence>
<evidence type="ECO:0000256" key="6">
    <source>
        <dbReference type="ARBA" id="ARBA00023134"/>
    </source>
</evidence>
<evidence type="ECO:0000256" key="2">
    <source>
        <dbReference type="ARBA" id="ARBA00022490"/>
    </source>
</evidence>
<dbReference type="SUPFAM" id="SSF47364">
    <property type="entry name" value="Domain of the SRP/SRP receptor G-proteins"/>
    <property type="match status" value="1"/>
</dbReference>
<protein>
    <recommendedName>
        <fullName evidence="10">Signal recognition particle protein</fullName>
        <ecNumber evidence="10">3.6.5.4</ecNumber>
    </recommendedName>
    <alternativeName>
        <fullName evidence="10">Fifty-four homolog</fullName>
    </alternativeName>
</protein>
<comment type="catalytic activity">
    <reaction evidence="9 10">
        <text>GTP + H2O = GDP + phosphate + H(+)</text>
        <dbReference type="Rhea" id="RHEA:19669"/>
        <dbReference type="ChEBI" id="CHEBI:15377"/>
        <dbReference type="ChEBI" id="CHEBI:15378"/>
        <dbReference type="ChEBI" id="CHEBI:37565"/>
        <dbReference type="ChEBI" id="CHEBI:43474"/>
        <dbReference type="ChEBI" id="CHEBI:58189"/>
        <dbReference type="EC" id="3.6.5.4"/>
    </reaction>
</comment>
<comment type="subunit">
    <text evidence="10">Part of the signal recognition particle protein translocation system, which is composed of SRP and FtsY. SRP is a ribonucleoprotein composed of Ffh and a 4.5S RNA molecule.</text>
</comment>
<feature type="binding site" evidence="10">
    <location>
        <begin position="203"/>
        <end position="207"/>
    </location>
    <ligand>
        <name>GTP</name>
        <dbReference type="ChEBI" id="CHEBI:37565"/>
    </ligand>
</feature>
<keyword evidence="7 10" id="KW-0733">Signal recognition particle</keyword>
<dbReference type="Proteomes" id="UP000011547">
    <property type="component" value="Chromosome"/>
</dbReference>
<dbReference type="HOGENOM" id="CLU_009301_6_0_4"/>
<evidence type="ECO:0000259" key="11">
    <source>
        <dbReference type="SMART" id="SM00382"/>
    </source>
</evidence>
<dbReference type="GO" id="GO:0003924">
    <property type="term" value="F:GTPase activity"/>
    <property type="evidence" value="ECO:0007669"/>
    <property type="project" value="UniProtKB-UniRule"/>
</dbReference>
<dbReference type="InterPro" id="IPR004780">
    <property type="entry name" value="SRP"/>
</dbReference>
<keyword evidence="8 10" id="KW-0687">Ribonucleoprotein</keyword>
<dbReference type="Gene3D" id="1.10.260.30">
    <property type="entry name" value="Signal recognition particle, SRP54 subunit, M-domain"/>
    <property type="match status" value="1"/>
</dbReference>
<dbReference type="SUPFAM" id="SSF52540">
    <property type="entry name" value="P-loop containing nucleoside triphosphate hydrolases"/>
    <property type="match status" value="1"/>
</dbReference>
<dbReference type="KEGG" id="kde:CDSE_0294"/>
<feature type="binding site" evidence="10">
    <location>
        <begin position="261"/>
        <end position="264"/>
    </location>
    <ligand>
        <name>GTP</name>
        <dbReference type="ChEBI" id="CHEBI:37565"/>
    </ligand>
</feature>
<evidence type="ECO:0000256" key="9">
    <source>
        <dbReference type="ARBA" id="ARBA00048027"/>
    </source>
</evidence>
<dbReference type="AlphaFoldDB" id="M1M2X8"/>
<comment type="function">
    <text evidence="10">Involved in targeting and insertion of nascent membrane proteins into the cytoplasmic membrane. Binds to the hydrophobic signal sequence of the ribosome-nascent chain (RNC) as it emerges from the ribosomes. The SRP-RNC complex is then targeted to the cytoplasmic membrane where it interacts with the SRP receptor FtsY. Interaction with FtsY leads to the transfer of the RNC complex to the Sec translocase for insertion into the membrane, the hydrolysis of GTP by both Ffh and FtsY, and the dissociation of the SRP-FtsY complex into the individual components.</text>
</comment>
<keyword evidence="3 10" id="KW-0547">Nucleotide-binding</keyword>
<evidence type="ECO:0000256" key="10">
    <source>
        <dbReference type="HAMAP-Rule" id="MF_00306"/>
    </source>
</evidence>
<dbReference type="Pfam" id="PF00448">
    <property type="entry name" value="SRP54"/>
    <property type="match status" value="1"/>
</dbReference>
<comment type="similarity">
    <text evidence="1 10">Belongs to the GTP-binding SRP family. SRP54 subfamily.</text>
</comment>
<dbReference type="InterPro" id="IPR036225">
    <property type="entry name" value="SRP/SRP_N"/>
</dbReference>
<dbReference type="Pfam" id="PF02881">
    <property type="entry name" value="SRP54_N"/>
    <property type="match status" value="1"/>
</dbReference>
<dbReference type="SUPFAM" id="SSF47446">
    <property type="entry name" value="Signal peptide-binding domain"/>
    <property type="match status" value="1"/>
</dbReference>
<dbReference type="PANTHER" id="PTHR11564">
    <property type="entry name" value="SIGNAL RECOGNITION PARTICLE 54K PROTEIN SRP54"/>
    <property type="match status" value="1"/>
</dbReference>
<dbReference type="Pfam" id="PF02978">
    <property type="entry name" value="SRP_SPB"/>
    <property type="match status" value="1"/>
</dbReference>
<dbReference type="SMART" id="SM00382">
    <property type="entry name" value="AAA"/>
    <property type="match status" value="1"/>
</dbReference>
<dbReference type="HAMAP" id="MF_00306">
    <property type="entry name" value="SRP54"/>
    <property type="match status" value="1"/>
</dbReference>
<dbReference type="PATRIC" id="fig|1208919.3.peg.77"/>
<evidence type="ECO:0000259" key="13">
    <source>
        <dbReference type="SMART" id="SM00963"/>
    </source>
</evidence>
<keyword evidence="6 10" id="KW-0342">GTP-binding</keyword>
<gene>
    <name evidence="10" type="primary">ffh</name>
    <name evidence="14" type="ORF">CDSE_0294</name>
</gene>
<feature type="binding site" evidence="10">
    <location>
        <begin position="111"/>
        <end position="118"/>
    </location>
    <ligand>
        <name>GTP</name>
        <dbReference type="ChEBI" id="CHEBI:37565"/>
    </ligand>
</feature>
<dbReference type="Gene3D" id="3.40.50.300">
    <property type="entry name" value="P-loop containing nucleotide triphosphate hydrolases"/>
    <property type="match status" value="1"/>
</dbReference>
<evidence type="ECO:0000256" key="3">
    <source>
        <dbReference type="ARBA" id="ARBA00022741"/>
    </source>
</evidence>
<dbReference type="SMART" id="SM00963">
    <property type="entry name" value="SRP54_N"/>
    <property type="match status" value="1"/>
</dbReference>
<feature type="domain" description="AAA+ ATPase" evidence="11">
    <location>
        <begin position="103"/>
        <end position="283"/>
    </location>
</feature>
<dbReference type="GO" id="GO:0005525">
    <property type="term" value="F:GTP binding"/>
    <property type="evidence" value="ECO:0007669"/>
    <property type="project" value="UniProtKB-UniRule"/>
</dbReference>
<sequence length="461" mass="51132">MLDNLTQRLSKIVRKIKGEVRLTEANTSEMLREIRIALLEADVSFSLIKDFIGNIKKKSLGLEVVDSLNPGQMLVSVVHKELTNLIGGDLGQYSTEISLSTTPPACILMVGLQGVGKTSTAGKLAYWLSNGNHTKEGKNTGKKKVLLVSTDVYRPAAIEQLNIIANQINVSFFNCDFSKKPLEIALESLEYARNHYYDIVIFDTAGRLAVDNLMMDEIESLHKIINPIETLFVVDSMQGQDAVATAKIFSETVSLTGIIATKLDGDARGGAALSVRYITGKPLKFITTSEKINGLESFYPERMAKRILGMGDILSLVEHAQKNIDINEAKIALKNINSKNKFDFNDFKAQIVQMKKMGGISSLMEKLPDNLHFSSKSLGVNSQEELIKKSESIINSMTLLERMKPEIIKSSRKRRIAKGSGVTVQEVNRLLANFNQIQSFMKKIKKNGFSKMFNSLSGLFK</sequence>
<dbReference type="InterPro" id="IPR027417">
    <property type="entry name" value="P-loop_NTPase"/>
</dbReference>
<dbReference type="InterPro" id="IPR004125">
    <property type="entry name" value="Signal_recog_particle_SRP54_M"/>
</dbReference>
<dbReference type="InterPro" id="IPR022941">
    <property type="entry name" value="SRP54"/>
</dbReference>
<dbReference type="GO" id="GO:0006614">
    <property type="term" value="P:SRP-dependent cotranslational protein targeting to membrane"/>
    <property type="evidence" value="ECO:0007669"/>
    <property type="project" value="InterPro"/>
</dbReference>
<dbReference type="InterPro" id="IPR000897">
    <property type="entry name" value="SRP54_GTPase_dom"/>
</dbReference>
<name>M1M2X8_9PROT</name>
<comment type="subcellular location">
    <subcellularLocation>
        <location evidence="10">Cytoplasm</location>
    </subcellularLocation>
    <text evidence="10">The SRP-RNC complex is targeted to the cytoplasmic membrane.</text>
</comment>
<dbReference type="GO" id="GO:0008312">
    <property type="term" value="F:7S RNA binding"/>
    <property type="evidence" value="ECO:0007669"/>
    <property type="project" value="InterPro"/>
</dbReference>
<dbReference type="eggNOG" id="COG0541">
    <property type="taxonomic scope" value="Bacteria"/>
</dbReference>
<keyword evidence="15" id="KW-1185">Reference proteome</keyword>
<dbReference type="InterPro" id="IPR003593">
    <property type="entry name" value="AAA+_ATPase"/>
</dbReference>
<dbReference type="SMART" id="SM00962">
    <property type="entry name" value="SRP54"/>
    <property type="match status" value="1"/>
</dbReference>
<dbReference type="EC" id="3.6.5.4" evidence="10"/>
<dbReference type="RefSeq" id="WP_015396051.1">
    <property type="nucleotide sequence ID" value="NC_020294.1"/>
</dbReference>
<dbReference type="STRING" id="1208919.CDSE_0294"/>
<keyword evidence="5 10" id="KW-0694">RNA-binding</keyword>
<keyword evidence="4 10" id="KW-0378">Hydrolase</keyword>
<proteinExistence type="inferred from homology"/>
<dbReference type="EMBL" id="CP003803">
    <property type="protein sequence ID" value="AGF46640.1"/>
    <property type="molecule type" value="Genomic_DNA"/>
</dbReference>
<dbReference type="OrthoDB" id="9804720at2"/>
<dbReference type="Gene3D" id="1.20.120.140">
    <property type="entry name" value="Signal recognition particle SRP54, nucleotide-binding domain"/>
    <property type="match status" value="1"/>
</dbReference>
<evidence type="ECO:0000256" key="8">
    <source>
        <dbReference type="ARBA" id="ARBA00023274"/>
    </source>
</evidence>
<dbReference type="InterPro" id="IPR042101">
    <property type="entry name" value="SRP54_N_sf"/>
</dbReference>